<gene>
    <name evidence="1" type="ORF">ACFQDH_16130</name>
</gene>
<name>A0ABW2AIQ8_9MICO</name>
<comment type="caution">
    <text evidence="1">The sequence shown here is derived from an EMBL/GenBank/DDBJ whole genome shotgun (WGS) entry which is preliminary data.</text>
</comment>
<dbReference type="RefSeq" id="WP_382403432.1">
    <property type="nucleotide sequence ID" value="NZ_JBHSWH010000001.1"/>
</dbReference>
<keyword evidence="2" id="KW-1185">Reference proteome</keyword>
<organism evidence="1 2">
    <name type="scientific">Flexivirga alba</name>
    <dbReference type="NCBI Taxonomy" id="702742"/>
    <lineage>
        <taxon>Bacteria</taxon>
        <taxon>Bacillati</taxon>
        <taxon>Actinomycetota</taxon>
        <taxon>Actinomycetes</taxon>
        <taxon>Micrococcales</taxon>
        <taxon>Dermacoccaceae</taxon>
        <taxon>Flexivirga</taxon>
    </lineage>
</organism>
<accession>A0ABW2AIQ8</accession>
<evidence type="ECO:0000313" key="1">
    <source>
        <dbReference type="EMBL" id="MFC6706741.1"/>
    </source>
</evidence>
<dbReference type="Proteomes" id="UP001596298">
    <property type="component" value="Unassembled WGS sequence"/>
</dbReference>
<sequence length="141" mass="15879">MTTSPERKPIRTEHDLFERWEDLMGSGGFGLRSLWLIFLDEEGRQSDLIVPIDDIPMLPDPRDVGAITDLIARIREEVGVAEVPMLISRPGPSEMTEGDRRWAAALTVALRDQHPRWPIHLATRNRLQVFAADDLLGSLAS</sequence>
<evidence type="ECO:0000313" key="2">
    <source>
        <dbReference type="Proteomes" id="UP001596298"/>
    </source>
</evidence>
<protein>
    <submittedName>
        <fullName evidence="1">Uncharacterized protein</fullName>
    </submittedName>
</protein>
<proteinExistence type="predicted"/>
<dbReference type="EMBL" id="JBHSWH010000001">
    <property type="protein sequence ID" value="MFC6706741.1"/>
    <property type="molecule type" value="Genomic_DNA"/>
</dbReference>
<reference evidence="2" key="1">
    <citation type="journal article" date="2019" name="Int. J. Syst. Evol. Microbiol.">
        <title>The Global Catalogue of Microorganisms (GCM) 10K type strain sequencing project: providing services to taxonomists for standard genome sequencing and annotation.</title>
        <authorList>
            <consortium name="The Broad Institute Genomics Platform"/>
            <consortium name="The Broad Institute Genome Sequencing Center for Infectious Disease"/>
            <person name="Wu L."/>
            <person name="Ma J."/>
        </authorList>
    </citation>
    <scope>NUCLEOTIDE SEQUENCE [LARGE SCALE GENOMIC DNA]</scope>
    <source>
        <strain evidence="2">CCUG 58127</strain>
    </source>
</reference>